<sequence>MNPGYNYHQYTDSCYQFGSNNYADYSVNYPFYFNSANNQSFSVTSISNNDSIDSSLNSFSNRSFNSSSNYSSNYSQWYNYYPYYQQNFQNLASTQSSYPISNSSIDSQTKPLNEINSQYMLNSVSNSKKRKSCDEESQTESRINYTEEFSNLSKRNRSDKKEKTFDCSICGKEFQSHANLLMHKHIIHYNGSSSDCPLCQKKLSSYSSALTHLKIHTKEKDHNCQYCQRSFTDSSTLNRHIRTHTGECPYKCHICKKGFTQKGNLTRHMKLHETPQIDQQSNEKENIPSSSTPEQPRFYSFLNSQYIHQLPTDNLSFSDFF</sequence>
<evidence type="ECO:0000256" key="3">
    <source>
        <dbReference type="ARBA" id="ARBA00022737"/>
    </source>
</evidence>
<dbReference type="FunFam" id="3.30.160.60:FF:000264">
    <property type="entry name" value="Zinc finger protein 236"/>
    <property type="match status" value="1"/>
</dbReference>
<evidence type="ECO:0000256" key="2">
    <source>
        <dbReference type="ARBA" id="ARBA00022723"/>
    </source>
</evidence>
<keyword evidence="5" id="KW-0862">Zinc</keyword>
<evidence type="ECO:0000256" key="7">
    <source>
        <dbReference type="PROSITE-ProRule" id="PRU00042"/>
    </source>
</evidence>
<feature type="domain" description="C2H2-type" evidence="9">
    <location>
        <begin position="165"/>
        <end position="193"/>
    </location>
</feature>
<dbReference type="PANTHER" id="PTHR24394:SF29">
    <property type="entry name" value="MYONEURIN"/>
    <property type="match status" value="1"/>
</dbReference>
<feature type="region of interest" description="Disordered" evidence="8">
    <location>
        <begin position="272"/>
        <end position="294"/>
    </location>
</feature>
<keyword evidence="4 7" id="KW-0863">Zinc-finger</keyword>
<dbReference type="GO" id="GO:0005634">
    <property type="term" value="C:nucleus"/>
    <property type="evidence" value="ECO:0007669"/>
    <property type="project" value="UniProtKB-SubCell"/>
</dbReference>
<keyword evidence="6" id="KW-0539">Nucleus</keyword>
<dbReference type="EMBL" id="CAJNOC010000533">
    <property type="protein sequence ID" value="CAF0773154.1"/>
    <property type="molecule type" value="Genomic_DNA"/>
</dbReference>
<reference evidence="10" key="1">
    <citation type="submission" date="2021-02" db="EMBL/GenBank/DDBJ databases">
        <authorList>
            <person name="Nowell W R."/>
        </authorList>
    </citation>
    <scope>NUCLEOTIDE SEQUENCE</scope>
    <source>
        <strain evidence="10">Ploen Becks lab</strain>
    </source>
</reference>
<dbReference type="InterPro" id="IPR013087">
    <property type="entry name" value="Znf_C2H2_type"/>
</dbReference>
<evidence type="ECO:0000256" key="6">
    <source>
        <dbReference type="ARBA" id="ARBA00023242"/>
    </source>
</evidence>
<feature type="compositionally biased region" description="Basic and acidic residues" evidence="8">
    <location>
        <begin position="272"/>
        <end position="286"/>
    </location>
</feature>
<dbReference type="FunFam" id="3.30.160.60:FF:000417">
    <property type="entry name" value="Zinc finger protein"/>
    <property type="match status" value="1"/>
</dbReference>
<keyword evidence="3" id="KW-0677">Repeat</keyword>
<dbReference type="SMART" id="SM00355">
    <property type="entry name" value="ZnF_C2H2"/>
    <property type="match status" value="4"/>
</dbReference>
<accession>A0A813QY33</accession>
<comment type="subcellular location">
    <subcellularLocation>
        <location evidence="1">Nucleus</location>
    </subcellularLocation>
</comment>
<dbReference type="Gene3D" id="3.30.160.60">
    <property type="entry name" value="Classic Zinc Finger"/>
    <property type="match status" value="3"/>
</dbReference>
<organism evidence="10 11">
    <name type="scientific">Brachionus calyciflorus</name>
    <dbReference type="NCBI Taxonomy" id="104777"/>
    <lineage>
        <taxon>Eukaryota</taxon>
        <taxon>Metazoa</taxon>
        <taxon>Spiralia</taxon>
        <taxon>Gnathifera</taxon>
        <taxon>Rotifera</taxon>
        <taxon>Eurotatoria</taxon>
        <taxon>Monogononta</taxon>
        <taxon>Pseudotrocha</taxon>
        <taxon>Ploima</taxon>
        <taxon>Brachionidae</taxon>
        <taxon>Brachionus</taxon>
    </lineage>
</organism>
<feature type="domain" description="C2H2-type" evidence="9">
    <location>
        <begin position="194"/>
        <end position="221"/>
    </location>
</feature>
<proteinExistence type="predicted"/>
<evidence type="ECO:0000256" key="1">
    <source>
        <dbReference type="ARBA" id="ARBA00004123"/>
    </source>
</evidence>
<protein>
    <recommendedName>
        <fullName evidence="9">C2H2-type domain-containing protein</fullName>
    </recommendedName>
</protein>
<keyword evidence="2" id="KW-0479">Metal-binding</keyword>
<dbReference type="GO" id="GO:0008270">
    <property type="term" value="F:zinc ion binding"/>
    <property type="evidence" value="ECO:0007669"/>
    <property type="project" value="UniProtKB-KW"/>
</dbReference>
<feature type="domain" description="C2H2-type" evidence="9">
    <location>
        <begin position="222"/>
        <end position="249"/>
    </location>
</feature>
<dbReference type="Pfam" id="PF13912">
    <property type="entry name" value="zf-C2H2_6"/>
    <property type="match status" value="1"/>
</dbReference>
<evidence type="ECO:0000259" key="9">
    <source>
        <dbReference type="PROSITE" id="PS50157"/>
    </source>
</evidence>
<feature type="domain" description="C2H2-type" evidence="9">
    <location>
        <begin position="250"/>
        <end position="277"/>
    </location>
</feature>
<name>A0A813QY33_9BILA</name>
<keyword evidence="11" id="KW-1185">Reference proteome</keyword>
<evidence type="ECO:0000256" key="5">
    <source>
        <dbReference type="ARBA" id="ARBA00022833"/>
    </source>
</evidence>
<dbReference type="PROSITE" id="PS50157">
    <property type="entry name" value="ZINC_FINGER_C2H2_2"/>
    <property type="match status" value="4"/>
</dbReference>
<dbReference type="PANTHER" id="PTHR24394">
    <property type="entry name" value="ZINC FINGER PROTEIN"/>
    <property type="match status" value="1"/>
</dbReference>
<dbReference type="SUPFAM" id="SSF57667">
    <property type="entry name" value="beta-beta-alpha zinc fingers"/>
    <property type="match status" value="2"/>
</dbReference>
<gene>
    <name evidence="10" type="ORF">OXX778_LOCUS5062</name>
</gene>
<evidence type="ECO:0000313" key="10">
    <source>
        <dbReference type="EMBL" id="CAF0773154.1"/>
    </source>
</evidence>
<evidence type="ECO:0000256" key="8">
    <source>
        <dbReference type="SAM" id="MobiDB-lite"/>
    </source>
</evidence>
<dbReference type="GO" id="GO:0000981">
    <property type="term" value="F:DNA-binding transcription factor activity, RNA polymerase II-specific"/>
    <property type="evidence" value="ECO:0007669"/>
    <property type="project" value="TreeGrafter"/>
</dbReference>
<dbReference type="OrthoDB" id="10068874at2759"/>
<dbReference type="Proteomes" id="UP000663879">
    <property type="component" value="Unassembled WGS sequence"/>
</dbReference>
<dbReference type="PROSITE" id="PS00028">
    <property type="entry name" value="ZINC_FINGER_C2H2_1"/>
    <property type="match status" value="4"/>
</dbReference>
<dbReference type="InterPro" id="IPR036236">
    <property type="entry name" value="Znf_C2H2_sf"/>
</dbReference>
<dbReference type="AlphaFoldDB" id="A0A813QY33"/>
<evidence type="ECO:0000256" key="4">
    <source>
        <dbReference type="ARBA" id="ARBA00022771"/>
    </source>
</evidence>
<dbReference type="Pfam" id="PF00096">
    <property type="entry name" value="zf-C2H2"/>
    <property type="match status" value="2"/>
</dbReference>
<comment type="caution">
    <text evidence="10">The sequence shown here is derived from an EMBL/GenBank/DDBJ whole genome shotgun (WGS) entry which is preliminary data.</text>
</comment>
<evidence type="ECO:0000313" key="11">
    <source>
        <dbReference type="Proteomes" id="UP000663879"/>
    </source>
</evidence>